<dbReference type="EMBL" id="KK853270">
    <property type="protein sequence ID" value="KDR09149.1"/>
    <property type="molecule type" value="Genomic_DNA"/>
</dbReference>
<keyword evidence="3" id="KW-1185">Reference proteome</keyword>
<gene>
    <name evidence="2" type="ORF">L798_01265</name>
</gene>
<keyword evidence="1" id="KW-0732">Signal</keyword>
<feature type="chain" id="PRO_5001644105" evidence="1">
    <location>
        <begin position="20"/>
        <end position="62"/>
    </location>
</feature>
<dbReference type="Proteomes" id="UP000027135">
    <property type="component" value="Unassembled WGS sequence"/>
</dbReference>
<feature type="signal peptide" evidence="1">
    <location>
        <begin position="1"/>
        <end position="19"/>
    </location>
</feature>
<sequence>MLVVSVSAAIGLGVSATAADVCCSVENHCSVFRCHISSRQGGHGACDKDPTDTAIIVTMFYL</sequence>
<evidence type="ECO:0000313" key="2">
    <source>
        <dbReference type="EMBL" id="KDR09149.1"/>
    </source>
</evidence>
<proteinExistence type="predicted"/>
<name>A0A067QJW4_ZOONE</name>
<evidence type="ECO:0000256" key="1">
    <source>
        <dbReference type="SAM" id="SignalP"/>
    </source>
</evidence>
<dbReference type="AlphaFoldDB" id="A0A067QJW4"/>
<reference evidence="2 3" key="1">
    <citation type="journal article" date="2014" name="Nat. Commun.">
        <title>Molecular traces of alternative social organization in a termite genome.</title>
        <authorList>
            <person name="Terrapon N."/>
            <person name="Li C."/>
            <person name="Robertson H.M."/>
            <person name="Ji L."/>
            <person name="Meng X."/>
            <person name="Booth W."/>
            <person name="Chen Z."/>
            <person name="Childers C.P."/>
            <person name="Glastad K.M."/>
            <person name="Gokhale K."/>
            <person name="Gowin J."/>
            <person name="Gronenberg W."/>
            <person name="Hermansen R.A."/>
            <person name="Hu H."/>
            <person name="Hunt B.G."/>
            <person name="Huylmans A.K."/>
            <person name="Khalil S.M."/>
            <person name="Mitchell R.D."/>
            <person name="Munoz-Torres M.C."/>
            <person name="Mustard J.A."/>
            <person name="Pan H."/>
            <person name="Reese J.T."/>
            <person name="Scharf M.E."/>
            <person name="Sun F."/>
            <person name="Vogel H."/>
            <person name="Xiao J."/>
            <person name="Yang W."/>
            <person name="Yang Z."/>
            <person name="Yang Z."/>
            <person name="Zhou J."/>
            <person name="Zhu J."/>
            <person name="Brent C.S."/>
            <person name="Elsik C.G."/>
            <person name="Goodisman M.A."/>
            <person name="Liberles D.A."/>
            <person name="Roe R.M."/>
            <person name="Vargo E.L."/>
            <person name="Vilcinskas A."/>
            <person name="Wang J."/>
            <person name="Bornberg-Bauer E."/>
            <person name="Korb J."/>
            <person name="Zhang G."/>
            <person name="Liebig J."/>
        </authorList>
    </citation>
    <scope>NUCLEOTIDE SEQUENCE [LARGE SCALE GENOMIC DNA]</scope>
    <source>
        <tissue evidence="2">Whole organism</tissue>
    </source>
</reference>
<protein>
    <submittedName>
        <fullName evidence="2">Uncharacterized protein</fullName>
    </submittedName>
</protein>
<organism evidence="2 3">
    <name type="scientific">Zootermopsis nevadensis</name>
    <name type="common">Dampwood termite</name>
    <dbReference type="NCBI Taxonomy" id="136037"/>
    <lineage>
        <taxon>Eukaryota</taxon>
        <taxon>Metazoa</taxon>
        <taxon>Ecdysozoa</taxon>
        <taxon>Arthropoda</taxon>
        <taxon>Hexapoda</taxon>
        <taxon>Insecta</taxon>
        <taxon>Pterygota</taxon>
        <taxon>Neoptera</taxon>
        <taxon>Polyneoptera</taxon>
        <taxon>Dictyoptera</taxon>
        <taxon>Blattodea</taxon>
        <taxon>Blattoidea</taxon>
        <taxon>Termitoidae</taxon>
        <taxon>Termopsidae</taxon>
        <taxon>Zootermopsis</taxon>
    </lineage>
</organism>
<accession>A0A067QJW4</accession>
<evidence type="ECO:0000313" key="3">
    <source>
        <dbReference type="Proteomes" id="UP000027135"/>
    </source>
</evidence>
<dbReference type="InParanoid" id="A0A067QJW4"/>